<evidence type="ECO:0000256" key="1">
    <source>
        <dbReference type="SAM" id="MobiDB-lite"/>
    </source>
</evidence>
<dbReference type="SUPFAM" id="SSF52540">
    <property type="entry name" value="P-loop containing nucleoside triphosphate hydrolases"/>
    <property type="match status" value="1"/>
</dbReference>
<dbReference type="Pfam" id="PF05729">
    <property type="entry name" value="NACHT"/>
    <property type="match status" value="1"/>
</dbReference>
<dbReference type="GO" id="GO:0003677">
    <property type="term" value="F:DNA binding"/>
    <property type="evidence" value="ECO:0007669"/>
    <property type="project" value="InterPro"/>
</dbReference>
<feature type="region of interest" description="Disordered" evidence="1">
    <location>
        <begin position="1"/>
        <end position="23"/>
    </location>
</feature>
<feature type="domain" description="NACHT" evidence="2">
    <location>
        <begin position="220"/>
        <end position="344"/>
    </location>
</feature>
<dbReference type="InterPro" id="IPR007560">
    <property type="entry name" value="Restrct_endonuc_IV_Mrr"/>
</dbReference>
<dbReference type="Gene3D" id="1.25.10.10">
    <property type="entry name" value="Leucine-rich Repeat Variant"/>
    <property type="match status" value="2"/>
</dbReference>
<organism evidence="3 4">
    <name type="scientific">Candidatus Methanoperedens nitratireducens</name>
    <dbReference type="NCBI Taxonomy" id="1392998"/>
    <lineage>
        <taxon>Archaea</taxon>
        <taxon>Methanobacteriati</taxon>
        <taxon>Methanobacteriota</taxon>
        <taxon>Stenosarchaea group</taxon>
        <taxon>Methanomicrobia</taxon>
        <taxon>Methanosarcinales</taxon>
        <taxon>ANME-2 cluster</taxon>
        <taxon>Candidatus Methanoperedentaceae</taxon>
        <taxon>Candidatus Methanoperedens</taxon>
    </lineage>
</organism>
<dbReference type="InterPro" id="IPR007111">
    <property type="entry name" value="NACHT_NTPase"/>
</dbReference>
<dbReference type="AlphaFoldDB" id="A0A0P8AAB0"/>
<dbReference type="SUPFAM" id="SSF52980">
    <property type="entry name" value="Restriction endonuclease-like"/>
    <property type="match status" value="1"/>
</dbReference>
<dbReference type="PROSITE" id="PS50077">
    <property type="entry name" value="HEAT_REPEAT"/>
    <property type="match status" value="1"/>
</dbReference>
<proteinExistence type="predicted"/>
<evidence type="ECO:0000259" key="2">
    <source>
        <dbReference type="PROSITE" id="PS50837"/>
    </source>
</evidence>
<dbReference type="EMBL" id="LKCM01000009">
    <property type="protein sequence ID" value="KPQ45344.1"/>
    <property type="molecule type" value="Genomic_DNA"/>
</dbReference>
<dbReference type="GO" id="GO:0004519">
    <property type="term" value="F:endonuclease activity"/>
    <property type="evidence" value="ECO:0007669"/>
    <property type="project" value="InterPro"/>
</dbReference>
<reference evidence="3 4" key="1">
    <citation type="submission" date="2015-09" db="EMBL/GenBank/DDBJ databases">
        <title>A metagenomics-based metabolic model of nitrate-dependent anaerobic oxidation of methane by Methanoperedens-like archaea.</title>
        <authorList>
            <person name="Arshad A."/>
            <person name="Speth D.R."/>
            <person name="De Graaf R.M."/>
            <person name="Op Den Camp H.J."/>
            <person name="Jetten M.S."/>
            <person name="Welte C.U."/>
        </authorList>
    </citation>
    <scope>NUCLEOTIDE SEQUENCE [LARGE SCALE GENOMIC DNA]</scope>
</reference>
<protein>
    <submittedName>
        <fullName evidence="3">NACHT domain protein</fullName>
    </submittedName>
</protein>
<gene>
    <name evidence="3" type="ORF">MPEBLZ_00067</name>
</gene>
<name>A0A0P8AAB0_9EURY</name>
<accession>A0A0P8AAB0</accession>
<evidence type="ECO:0000313" key="4">
    <source>
        <dbReference type="Proteomes" id="UP000050360"/>
    </source>
</evidence>
<dbReference type="PROSITE" id="PS50837">
    <property type="entry name" value="NACHT"/>
    <property type="match status" value="1"/>
</dbReference>
<dbReference type="GO" id="GO:0009307">
    <property type="term" value="P:DNA restriction-modification system"/>
    <property type="evidence" value="ECO:0007669"/>
    <property type="project" value="InterPro"/>
</dbReference>
<dbReference type="Pfam" id="PF04471">
    <property type="entry name" value="Mrr_cat"/>
    <property type="match status" value="1"/>
</dbReference>
<dbReference type="Gene3D" id="3.40.50.300">
    <property type="entry name" value="P-loop containing nucleotide triphosphate hydrolases"/>
    <property type="match status" value="1"/>
</dbReference>
<evidence type="ECO:0000313" key="3">
    <source>
        <dbReference type="EMBL" id="KPQ45344.1"/>
    </source>
</evidence>
<sequence length="873" mass="101262">MNPNLSQSKRKSKNKINSNKGRNMVVKGRKFEDEVASLYHLMGYTVERNISICNKKVDIRASFRLPITQQEHRIIVECKNEAKNTSMNERTLAFDGLLRQARKVREADSAEIITRKPWSDQAKGVAAEVGIGLYTFEEKLSKIIDFSHYIERVIHDFEHFTEFVNKGLFIKNPIIEIMNRSDLHKTYVPLSCRMLEHEKIVEHRSLDELVEKWLADPDHNHLSILGDFGTGKSSFCLYLTYKLAKSYKKDPINARIPLFISLRDYTKAVNLQQLITDLLLNKYNIRIENYAVFQRFLESGRLVLLFDGFDEMSTKTDRALTIRNFEELTRVVVAGSKTILTCRTHYFTDQKQVDDIMRGDEGSELLRIIRRQPNFQIVQIEEFTDEQIQQLIHHYHPNDLNDAWIAIRRNLHDLARRPLLLDMIIKTLPKLLAMDKTVNTVHLYNEYTRIWIEREDYHAKMSPSVKKAFMEDLAMKMWFSETQSIHYLDLREHIRTYFPKIVTIEDLDYFDHDTRTCSFLSRDTVGNYYFIHKSFMEFFVANRIYNNLINNSNDSRFCEKEFSPEISSFVAQFVSENMGALDNLCHWAFDNTKTLSWNAINVLSFLKAFKPENAVDYLLQLCKKEGLKSGVIWVIGELGIRHQEVLDILRDVVCNPSKPEGWWEAAVALQKLGTLSDPVGKLIETLPSEWTFDEAIENLKEVVKSQGGSSTLVNQQDIVAIVREYRRSCSKDEIEIKVRTVFSSLKLSSDTIGRRSYYAVWLYGELRMRSVLPILISAVDHPQEAVRNMVAEAIGKIGEVNGTNQPTFIGNDELIVLRKLLSDRYYRTRFHAAEAIGKIHATELLPDLKDALERESLLDVQNELVKAIRLLEG</sequence>
<comment type="caution">
    <text evidence="3">The sequence shown here is derived from an EMBL/GenBank/DDBJ whole genome shotgun (WGS) entry which is preliminary data.</text>
</comment>
<dbReference type="InterPro" id="IPR011335">
    <property type="entry name" value="Restrct_endonuc-II-like"/>
</dbReference>
<dbReference type="Proteomes" id="UP000050360">
    <property type="component" value="Unassembled WGS sequence"/>
</dbReference>
<dbReference type="InterPro" id="IPR016024">
    <property type="entry name" value="ARM-type_fold"/>
</dbReference>
<dbReference type="InterPro" id="IPR021133">
    <property type="entry name" value="HEAT_type_2"/>
</dbReference>
<dbReference type="InterPro" id="IPR011989">
    <property type="entry name" value="ARM-like"/>
</dbReference>
<dbReference type="InterPro" id="IPR027417">
    <property type="entry name" value="P-loop_NTPase"/>
</dbReference>
<dbReference type="SUPFAM" id="SSF48371">
    <property type="entry name" value="ARM repeat"/>
    <property type="match status" value="2"/>
</dbReference>